<dbReference type="RefSeq" id="WP_048581683.1">
    <property type="nucleotide sequence ID" value="NZ_LFNT01000014.1"/>
</dbReference>
<accession>A0A0J7ZEE9</accession>
<dbReference type="PANTHER" id="PTHR44846">
    <property type="entry name" value="MANNOSYL-D-GLYCERATE TRANSPORT/METABOLISM SYSTEM REPRESSOR MNGR-RELATED"/>
    <property type="match status" value="1"/>
</dbReference>
<gene>
    <name evidence="5" type="ORF">ACM01_14915</name>
</gene>
<reference evidence="5 6" key="1">
    <citation type="submission" date="2015-06" db="EMBL/GenBank/DDBJ databases">
        <authorList>
            <person name="Ju K.-S."/>
            <person name="Doroghazi J.R."/>
            <person name="Metcalf W.W."/>
        </authorList>
    </citation>
    <scope>NUCLEOTIDE SEQUENCE [LARGE SCALE GENOMIC DNA]</scope>
    <source>
        <strain evidence="5 6">NRRL 3414</strain>
    </source>
</reference>
<feature type="domain" description="HTH gntR-type" evidence="4">
    <location>
        <begin position="3"/>
        <end position="71"/>
    </location>
</feature>
<keyword evidence="3" id="KW-0804">Transcription</keyword>
<dbReference type="InterPro" id="IPR011663">
    <property type="entry name" value="UTRA"/>
</dbReference>
<dbReference type="InterPro" id="IPR028978">
    <property type="entry name" value="Chorismate_lyase_/UTRA_dom_sf"/>
</dbReference>
<dbReference type="Gene3D" id="1.10.10.10">
    <property type="entry name" value="Winged helix-like DNA-binding domain superfamily/Winged helix DNA-binding domain"/>
    <property type="match status" value="1"/>
</dbReference>
<proteinExistence type="predicted"/>
<comment type="caution">
    <text evidence="5">The sequence shown here is derived from an EMBL/GenBank/DDBJ whole genome shotgun (WGS) entry which is preliminary data.</text>
</comment>
<evidence type="ECO:0000259" key="4">
    <source>
        <dbReference type="PROSITE" id="PS50949"/>
    </source>
</evidence>
<dbReference type="Pfam" id="PF00392">
    <property type="entry name" value="GntR"/>
    <property type="match status" value="1"/>
</dbReference>
<dbReference type="InterPro" id="IPR036390">
    <property type="entry name" value="WH_DNA-bd_sf"/>
</dbReference>
<dbReference type="EMBL" id="LFNT01000014">
    <property type="protein sequence ID" value="KMS74209.1"/>
    <property type="molecule type" value="Genomic_DNA"/>
</dbReference>
<dbReference type="Gene3D" id="3.40.1410.10">
    <property type="entry name" value="Chorismate lyase-like"/>
    <property type="match status" value="1"/>
</dbReference>
<dbReference type="GO" id="GO:0003700">
    <property type="term" value="F:DNA-binding transcription factor activity"/>
    <property type="evidence" value="ECO:0007669"/>
    <property type="project" value="InterPro"/>
</dbReference>
<dbReference type="Proteomes" id="UP000037432">
    <property type="component" value="Unassembled WGS sequence"/>
</dbReference>
<evidence type="ECO:0000256" key="2">
    <source>
        <dbReference type="ARBA" id="ARBA00023125"/>
    </source>
</evidence>
<dbReference type="Pfam" id="PF07702">
    <property type="entry name" value="UTRA"/>
    <property type="match status" value="1"/>
</dbReference>
<dbReference type="GO" id="GO:0045892">
    <property type="term" value="P:negative regulation of DNA-templated transcription"/>
    <property type="evidence" value="ECO:0007669"/>
    <property type="project" value="TreeGrafter"/>
</dbReference>
<name>A0A0J7ZEE9_STRVR</name>
<evidence type="ECO:0000256" key="1">
    <source>
        <dbReference type="ARBA" id="ARBA00023015"/>
    </source>
</evidence>
<protein>
    <submittedName>
        <fullName evidence="5">GntR family transcriptional regulator</fullName>
    </submittedName>
</protein>
<dbReference type="PANTHER" id="PTHR44846:SF17">
    <property type="entry name" value="GNTR-FAMILY TRANSCRIPTIONAL REGULATOR"/>
    <property type="match status" value="1"/>
</dbReference>
<organism evidence="5 6">
    <name type="scientific">Streptomyces viridochromogenes</name>
    <dbReference type="NCBI Taxonomy" id="1938"/>
    <lineage>
        <taxon>Bacteria</taxon>
        <taxon>Bacillati</taxon>
        <taxon>Actinomycetota</taxon>
        <taxon>Actinomycetes</taxon>
        <taxon>Kitasatosporales</taxon>
        <taxon>Streptomycetaceae</taxon>
        <taxon>Streptomyces</taxon>
    </lineage>
</organism>
<dbReference type="PRINTS" id="PR00035">
    <property type="entry name" value="HTHGNTR"/>
</dbReference>
<dbReference type="SMART" id="SM00866">
    <property type="entry name" value="UTRA"/>
    <property type="match status" value="1"/>
</dbReference>
<keyword evidence="1" id="KW-0805">Transcription regulation</keyword>
<dbReference type="SMART" id="SM00345">
    <property type="entry name" value="HTH_GNTR"/>
    <property type="match status" value="1"/>
</dbReference>
<evidence type="ECO:0000313" key="5">
    <source>
        <dbReference type="EMBL" id="KMS74209.1"/>
    </source>
</evidence>
<dbReference type="InterPro" id="IPR000524">
    <property type="entry name" value="Tscrpt_reg_HTH_GntR"/>
</dbReference>
<dbReference type="InterPro" id="IPR050679">
    <property type="entry name" value="Bact_HTH_transcr_reg"/>
</dbReference>
<evidence type="ECO:0000256" key="3">
    <source>
        <dbReference type="ARBA" id="ARBA00023163"/>
    </source>
</evidence>
<dbReference type="AlphaFoldDB" id="A0A0J7ZEE9"/>
<dbReference type="SUPFAM" id="SSF64288">
    <property type="entry name" value="Chorismate lyase-like"/>
    <property type="match status" value="1"/>
</dbReference>
<dbReference type="PATRIC" id="fig|1938.3.peg.8565"/>
<dbReference type="PROSITE" id="PS50949">
    <property type="entry name" value="HTH_GNTR"/>
    <property type="match status" value="1"/>
</dbReference>
<dbReference type="InterPro" id="IPR036388">
    <property type="entry name" value="WH-like_DNA-bd_sf"/>
</dbReference>
<dbReference type="GO" id="GO:0003677">
    <property type="term" value="F:DNA binding"/>
    <property type="evidence" value="ECO:0007669"/>
    <property type="project" value="UniProtKB-KW"/>
</dbReference>
<sequence length="260" mass="29594">MNTPLYLQVADALRAEINDRTFPPGADLPSERELMDRFDASRNTVRSGLKKLASEGLITSSQGRSYRVVERQVFILNTSRFENLQFSSPEAGDAYDNEVLHAGRVPKQEFRVQLVELPDEIAERLQVEPRSPAVLRFCLRYVDDTPWSTQATYYPQWLVDAHPRLAEPRDIEEGTTRYLASRGVEQIGTLNDVEARMPSPVESRELRMGTGVPVLIWTRTGYTSDRPVRCTISTFHGNLNRLTWEQGDLRALGQAEETLR</sequence>
<dbReference type="OrthoDB" id="120836at2"/>
<keyword evidence="2" id="KW-0238">DNA-binding</keyword>
<dbReference type="CDD" id="cd07377">
    <property type="entry name" value="WHTH_GntR"/>
    <property type="match status" value="1"/>
</dbReference>
<evidence type="ECO:0000313" key="6">
    <source>
        <dbReference type="Proteomes" id="UP000037432"/>
    </source>
</evidence>
<dbReference type="SUPFAM" id="SSF46785">
    <property type="entry name" value="Winged helix' DNA-binding domain"/>
    <property type="match status" value="1"/>
</dbReference>